<feature type="domain" description="ABC transporter" evidence="13">
    <location>
        <begin position="343"/>
        <end position="579"/>
    </location>
</feature>
<feature type="transmembrane region" description="Helical" evidence="12">
    <location>
        <begin position="279"/>
        <end position="300"/>
    </location>
</feature>
<dbReference type="InterPro" id="IPR003439">
    <property type="entry name" value="ABC_transporter-like_ATP-bd"/>
</dbReference>
<dbReference type="Pfam" id="PF00005">
    <property type="entry name" value="ABC_tran"/>
    <property type="match status" value="2"/>
</dbReference>
<accession>A0A8S0VGC4</accession>
<evidence type="ECO:0000256" key="6">
    <source>
        <dbReference type="ARBA" id="ARBA00022741"/>
    </source>
</evidence>
<dbReference type="PROSITE" id="PS50929">
    <property type="entry name" value="ABC_TM1F"/>
    <property type="match status" value="2"/>
</dbReference>
<keyword evidence="8 12" id="KW-1133">Transmembrane helix</keyword>
<feature type="transmembrane region" description="Helical" evidence="12">
    <location>
        <begin position="722"/>
        <end position="740"/>
    </location>
</feature>
<dbReference type="Gene3D" id="1.20.1560.10">
    <property type="entry name" value="ABC transporter type 1, transmembrane domain"/>
    <property type="match status" value="3"/>
</dbReference>
<evidence type="ECO:0000256" key="4">
    <source>
        <dbReference type="ARBA" id="ARBA00022692"/>
    </source>
</evidence>
<evidence type="ECO:0000256" key="12">
    <source>
        <dbReference type="SAM" id="Phobius"/>
    </source>
</evidence>
<evidence type="ECO:0000313" key="15">
    <source>
        <dbReference type="EMBL" id="CAA3031649.1"/>
    </source>
</evidence>
<gene>
    <name evidence="15" type="ORF">OLEA9_A067780</name>
</gene>
<feature type="transmembrane region" description="Helical" evidence="12">
    <location>
        <begin position="62"/>
        <end position="83"/>
    </location>
</feature>
<comment type="subcellular location">
    <subcellularLocation>
        <location evidence="1">Membrane</location>
        <topology evidence="1">Multi-pass membrane protein</topology>
    </subcellularLocation>
</comment>
<feature type="transmembrane region" description="Helical" evidence="12">
    <location>
        <begin position="680"/>
        <end position="710"/>
    </location>
</feature>
<dbReference type="PANTHER" id="PTHR45136:SF2">
    <property type="entry name" value="ABC TRANSPORTER DOMAIN-CONTAINING PROTEIN"/>
    <property type="match status" value="1"/>
</dbReference>
<dbReference type="GO" id="GO:0005524">
    <property type="term" value="F:ATP binding"/>
    <property type="evidence" value="ECO:0007669"/>
    <property type="project" value="UniProtKB-KW"/>
</dbReference>
<evidence type="ECO:0000256" key="1">
    <source>
        <dbReference type="ARBA" id="ARBA00004141"/>
    </source>
</evidence>
<dbReference type="InterPro" id="IPR027417">
    <property type="entry name" value="P-loop_NTPase"/>
</dbReference>
<dbReference type="InterPro" id="IPR017871">
    <property type="entry name" value="ABC_transporter-like_CS"/>
</dbReference>
<feature type="transmembrane region" description="Helical" evidence="12">
    <location>
        <begin position="145"/>
        <end position="164"/>
    </location>
</feature>
<keyword evidence="16" id="KW-1185">Reference proteome</keyword>
<feature type="region of interest" description="Disordered" evidence="11">
    <location>
        <begin position="641"/>
        <end position="663"/>
    </location>
</feature>
<comment type="caution">
    <text evidence="15">The sequence shown here is derived from an EMBL/GenBank/DDBJ whole genome shotgun (WGS) entry which is preliminary data.</text>
</comment>
<evidence type="ECO:0000259" key="13">
    <source>
        <dbReference type="PROSITE" id="PS50893"/>
    </source>
</evidence>
<keyword evidence="10" id="KW-0325">Glycoprotein</keyword>
<organism evidence="15 16">
    <name type="scientific">Olea europaea subsp. europaea</name>
    <dbReference type="NCBI Taxonomy" id="158383"/>
    <lineage>
        <taxon>Eukaryota</taxon>
        <taxon>Viridiplantae</taxon>
        <taxon>Streptophyta</taxon>
        <taxon>Embryophyta</taxon>
        <taxon>Tracheophyta</taxon>
        <taxon>Spermatophyta</taxon>
        <taxon>Magnoliopsida</taxon>
        <taxon>eudicotyledons</taxon>
        <taxon>Gunneridae</taxon>
        <taxon>Pentapetalae</taxon>
        <taxon>asterids</taxon>
        <taxon>lamiids</taxon>
        <taxon>Lamiales</taxon>
        <taxon>Oleaceae</taxon>
        <taxon>Oleeae</taxon>
        <taxon>Olea</taxon>
    </lineage>
</organism>
<dbReference type="GO" id="GO:0010329">
    <property type="term" value="F:auxin efflux transmembrane transporter activity"/>
    <property type="evidence" value="ECO:0007669"/>
    <property type="project" value="UniProtKB-ARBA"/>
</dbReference>
<comment type="similarity">
    <text evidence="2">Belongs to the ABC transporter superfamily. ABCB family. Multidrug resistance exporter (TC 3.A.1.201) subfamily.</text>
</comment>
<dbReference type="OrthoDB" id="6500128at2759"/>
<dbReference type="SMART" id="SM00382">
    <property type="entry name" value="AAA"/>
    <property type="match status" value="2"/>
</dbReference>
<proteinExistence type="inferred from homology"/>
<feature type="domain" description="ABC transmembrane type-1" evidence="14">
    <location>
        <begin position="20"/>
        <end position="308"/>
    </location>
</feature>
<evidence type="ECO:0000256" key="7">
    <source>
        <dbReference type="ARBA" id="ARBA00022840"/>
    </source>
</evidence>
<feature type="transmembrane region" description="Helical" evidence="12">
    <location>
        <begin position="801"/>
        <end position="820"/>
    </location>
</feature>
<feature type="transmembrane region" description="Helical" evidence="12">
    <location>
        <begin position="20"/>
        <end position="42"/>
    </location>
</feature>
<dbReference type="FunFam" id="3.40.50.300:FF:000205">
    <property type="entry name" value="ABC transporter B family member 4"/>
    <property type="match status" value="2"/>
</dbReference>
<dbReference type="CDD" id="cd18577">
    <property type="entry name" value="ABC_6TM_Pgp_ABCB1_D1_like"/>
    <property type="match status" value="1"/>
</dbReference>
<dbReference type="GO" id="GO:0140359">
    <property type="term" value="F:ABC-type transporter activity"/>
    <property type="evidence" value="ECO:0007669"/>
    <property type="project" value="InterPro"/>
</dbReference>
<dbReference type="AlphaFoldDB" id="A0A8S0VGC4"/>
<dbReference type="PROSITE" id="PS00211">
    <property type="entry name" value="ABC_TRANSPORTER_1"/>
    <property type="match status" value="2"/>
</dbReference>
<dbReference type="EMBL" id="CACTIH010009468">
    <property type="protein sequence ID" value="CAA3031649.1"/>
    <property type="molecule type" value="Genomic_DNA"/>
</dbReference>
<dbReference type="InterPro" id="IPR011527">
    <property type="entry name" value="ABC1_TM_dom"/>
</dbReference>
<dbReference type="GO" id="GO:0005886">
    <property type="term" value="C:plasma membrane"/>
    <property type="evidence" value="ECO:0007669"/>
    <property type="project" value="UniProtKB-ARBA"/>
</dbReference>
<evidence type="ECO:0000259" key="14">
    <source>
        <dbReference type="PROSITE" id="PS50929"/>
    </source>
</evidence>
<evidence type="ECO:0000256" key="9">
    <source>
        <dbReference type="ARBA" id="ARBA00023136"/>
    </source>
</evidence>
<feature type="domain" description="ABC transmembrane type-1" evidence="14">
    <location>
        <begin position="681"/>
        <end position="968"/>
    </location>
</feature>
<keyword evidence="4 12" id="KW-0812">Transmembrane</keyword>
<name>A0A8S0VGC4_OLEEU</name>
<keyword evidence="9 12" id="KW-0472">Membrane</keyword>
<dbReference type="CDD" id="cd03249">
    <property type="entry name" value="ABC_MTABC3_MDL1_MDL2"/>
    <property type="match status" value="2"/>
</dbReference>
<keyword evidence="3" id="KW-0813">Transport</keyword>
<dbReference type="SUPFAM" id="SSF90123">
    <property type="entry name" value="ABC transporter transmembrane region"/>
    <property type="match status" value="2"/>
</dbReference>
<protein>
    <submittedName>
        <fullName evidence="15">ABC transporter B family member 15-like</fullName>
    </submittedName>
</protein>
<dbReference type="GO" id="GO:0016887">
    <property type="term" value="F:ATP hydrolysis activity"/>
    <property type="evidence" value="ECO:0007669"/>
    <property type="project" value="InterPro"/>
</dbReference>
<dbReference type="PANTHER" id="PTHR45136">
    <property type="entry name" value="ABC TRANSPORTER DOMAIN-CONTAINING PROTEIN"/>
    <property type="match status" value="1"/>
</dbReference>
<feature type="transmembrane region" description="Helical" evidence="12">
    <location>
        <begin position="245"/>
        <end position="267"/>
    </location>
</feature>
<evidence type="ECO:0000256" key="2">
    <source>
        <dbReference type="ARBA" id="ARBA00007577"/>
    </source>
</evidence>
<evidence type="ECO:0000313" key="16">
    <source>
        <dbReference type="Proteomes" id="UP000594638"/>
    </source>
</evidence>
<evidence type="ECO:0000256" key="11">
    <source>
        <dbReference type="SAM" id="MobiDB-lite"/>
    </source>
</evidence>
<evidence type="ECO:0000256" key="3">
    <source>
        <dbReference type="ARBA" id="ARBA00022448"/>
    </source>
</evidence>
<reference evidence="15 16" key="1">
    <citation type="submission" date="2019-12" db="EMBL/GenBank/DDBJ databases">
        <authorList>
            <person name="Alioto T."/>
            <person name="Alioto T."/>
            <person name="Gomez Garrido J."/>
        </authorList>
    </citation>
    <scope>NUCLEOTIDE SEQUENCE [LARGE SCALE GENOMIC DNA]</scope>
</reference>
<evidence type="ECO:0000256" key="8">
    <source>
        <dbReference type="ARBA" id="ARBA00022989"/>
    </source>
</evidence>
<evidence type="ECO:0000256" key="10">
    <source>
        <dbReference type="ARBA" id="ARBA00023180"/>
    </source>
</evidence>
<feature type="transmembrane region" description="Helical" evidence="12">
    <location>
        <begin position="904"/>
        <end position="927"/>
    </location>
</feature>
<dbReference type="Proteomes" id="UP000594638">
    <property type="component" value="Unassembled WGS sequence"/>
</dbReference>
<evidence type="ECO:0000256" key="5">
    <source>
        <dbReference type="ARBA" id="ARBA00022737"/>
    </source>
</evidence>
<dbReference type="InterPro" id="IPR036640">
    <property type="entry name" value="ABC1_TM_sf"/>
</dbReference>
<keyword evidence="6" id="KW-0547">Nucleotide-binding</keyword>
<dbReference type="InterPro" id="IPR003593">
    <property type="entry name" value="AAA+_ATPase"/>
</dbReference>
<sequence>MGSKGGLFRHADIVDKLLMFLGILGSLGDSLAAPLTMFILSGALDAFGSADQSIAKEVVNKYAVRLLYIAVGVGFSAFIEGVCWTRTAERQTSCIRKEYLKSVLRQEVGFFDKQDVSSSTFQVVSNISADAHLIQDVMAEKIPTCLTQLCAFIFNLLVSFLLSWRLALASLPFAVGFIVPGVGFGKLMMNLGIKSKEAYGVAGVIAEQAISSIRTVYSYVGEHQTQKRFRHALQRSTNLGIKQGLVKGLLIGSMGMIFVTWAFQSWIGSILVTKKGESGGHVFISGICIILGGMSLMSALPNLQPITEASAAAKGIFELIDHIPQIDSESDKGKVLENVRGQIEFREVHFTYPSRKDSVILQGFNMLVKPGMTVGLVGASGSGKSTIISLLERFYDPVKGDILLDGHRIKKLQLKWLRSQMGLVNQQPILFATSIKENILFGKEDASMEQVISAAKAANAHDFVDKLPEGYDTQVGEFGIQLSGGQKQRIAIARALLKDPRIILLDEATSALDEQSESVVQEAIDQASVGRTTIIIAHRLSTIRMVDKILVLQSGRVVESGSHDDLMQINDGEGGIYFGMMKVLQSAVENKAPEGIHYDKTTYAHTSKSPFSVRSSKQNSPASAFSPAFILSGVTSIQNSPVSTSSDSHESNLGKLETSSSPNLSNRRLLQMNAPEWKRALFGCLGAVVFGAIQPINSYCMGAMISIYFIDDSSKLISESRFYSIIFLVLGFISFFANLLQHYNFAIMGERLTKRVREEFLQNLLTFEVGWFDLDDNTSAAVCARLSTEANIVRSLVGDRISLLVQVFTNAVLSYVLGLIVAWKVAIVMIAIQPLTIASFYSKGVLMKRMSKNAQKAQNEGSQLASEAVVNHRTITAFSSQRRILDLFAATLKGPRKQSIKQSWFSGVGLFTSQFLTTTSIALTFWYGGTLMSKGLLNSKNLFLAFFILMSTSKTIADAGTMTSDLSKGSSAVRSVFAILDRKSKIEPNNPEGSMIEKKLRGKIELKNVFFSYPSRPELMIIRDLSLKIEIGKTVALVGQSGSGKSTVLGLIERFYDPIKGSILIDDHDIKNYNLRDLRSHIALVSQEPTLFEGTIHENIVYGKEDATEAEIKEAAMLANAHEFISSMEDGYQTYCGERGVQLSGGQKQRVALARAILKNPSILLLDEATSALDSLSENIVQEALEKMIVGRTCVIVAHRLSTIQKADCIMVIKNGKVVEKGSHHDLLSVGDHGAYYSLIKLQHGHSSVSHK</sequence>
<dbReference type="Gramene" id="OE9A067780T1">
    <property type="protein sequence ID" value="OE9A067780C1"/>
    <property type="gene ID" value="OE9A067780"/>
</dbReference>
<dbReference type="Pfam" id="PF00664">
    <property type="entry name" value="ABC_membrane"/>
    <property type="match status" value="2"/>
</dbReference>
<keyword evidence="7" id="KW-0067">ATP-binding</keyword>
<dbReference type="CDD" id="cd18578">
    <property type="entry name" value="ABC_6TM_Pgp_ABCB1_D2_like"/>
    <property type="match status" value="1"/>
</dbReference>
<dbReference type="Gene3D" id="3.40.50.300">
    <property type="entry name" value="P-loop containing nucleotide triphosphate hydrolases"/>
    <property type="match status" value="2"/>
</dbReference>
<feature type="transmembrane region" description="Helical" evidence="12">
    <location>
        <begin position="826"/>
        <end position="846"/>
    </location>
</feature>
<dbReference type="SUPFAM" id="SSF52540">
    <property type="entry name" value="P-loop containing nucleoside triphosphate hydrolases"/>
    <property type="match status" value="2"/>
</dbReference>
<feature type="domain" description="ABC transporter" evidence="13">
    <location>
        <begin position="1004"/>
        <end position="1240"/>
    </location>
</feature>
<dbReference type="PROSITE" id="PS50893">
    <property type="entry name" value="ABC_TRANSPORTER_2"/>
    <property type="match status" value="2"/>
</dbReference>
<keyword evidence="5" id="KW-0677">Repeat</keyword>
<dbReference type="FunFam" id="1.20.1560.10:FF:000009">
    <property type="entry name" value="ABC transporter B family member 1"/>
    <property type="match status" value="1"/>
</dbReference>
<feature type="transmembrane region" description="Helical" evidence="12">
    <location>
        <begin position="170"/>
        <end position="189"/>
    </location>
</feature>